<dbReference type="OrthoDB" id="440128at2759"/>
<feature type="compositionally biased region" description="Polar residues" evidence="1">
    <location>
        <begin position="14"/>
        <end position="26"/>
    </location>
</feature>
<accession>A0A2G8SLT6</accession>
<evidence type="ECO:0000313" key="2">
    <source>
        <dbReference type="EMBL" id="PIL34724.1"/>
    </source>
</evidence>
<dbReference type="EMBL" id="AYKW01000005">
    <property type="protein sequence ID" value="PIL34724.1"/>
    <property type="molecule type" value="Genomic_DNA"/>
</dbReference>
<dbReference type="AlphaFoldDB" id="A0A2G8SLT6"/>
<evidence type="ECO:0000256" key="1">
    <source>
        <dbReference type="SAM" id="MobiDB-lite"/>
    </source>
</evidence>
<feature type="region of interest" description="Disordered" evidence="1">
    <location>
        <begin position="14"/>
        <end position="36"/>
    </location>
</feature>
<organism evidence="2 3">
    <name type="scientific">Ganoderma sinense ZZ0214-1</name>
    <dbReference type="NCBI Taxonomy" id="1077348"/>
    <lineage>
        <taxon>Eukaryota</taxon>
        <taxon>Fungi</taxon>
        <taxon>Dikarya</taxon>
        <taxon>Basidiomycota</taxon>
        <taxon>Agaricomycotina</taxon>
        <taxon>Agaricomycetes</taxon>
        <taxon>Polyporales</taxon>
        <taxon>Polyporaceae</taxon>
        <taxon>Ganoderma</taxon>
    </lineage>
</organism>
<proteinExistence type="predicted"/>
<evidence type="ECO:0000313" key="3">
    <source>
        <dbReference type="Proteomes" id="UP000230002"/>
    </source>
</evidence>
<dbReference type="Proteomes" id="UP000230002">
    <property type="component" value="Unassembled WGS sequence"/>
</dbReference>
<keyword evidence="3" id="KW-1185">Reference proteome</keyword>
<feature type="compositionally biased region" description="Basic and acidic residues" evidence="1">
    <location>
        <begin position="27"/>
        <end position="36"/>
    </location>
</feature>
<name>A0A2G8SLT6_9APHY</name>
<dbReference type="STRING" id="1077348.A0A2G8SLT6"/>
<sequence length="124" mass="13019">MSPVLVVGKLNLSEPSSATGLNSYASDKTEEQRDKELATVDKTIEAGVRARAPPAPGRWSGALESEGAIRTCEATIIKAAIAMDTEEEDLLDAWTGDAEMAEGKGTLGPAAQAILAYALRVFPD</sequence>
<protein>
    <submittedName>
        <fullName evidence="2">Uncharacterized protein</fullName>
    </submittedName>
</protein>
<comment type="caution">
    <text evidence="2">The sequence shown here is derived from an EMBL/GenBank/DDBJ whole genome shotgun (WGS) entry which is preliminary data.</text>
</comment>
<reference evidence="2 3" key="1">
    <citation type="journal article" date="2015" name="Sci. Rep.">
        <title>Chromosome-level genome map provides insights into diverse defense mechanisms in the medicinal fungus Ganoderma sinense.</title>
        <authorList>
            <person name="Zhu Y."/>
            <person name="Xu J."/>
            <person name="Sun C."/>
            <person name="Zhou S."/>
            <person name="Xu H."/>
            <person name="Nelson D.R."/>
            <person name="Qian J."/>
            <person name="Song J."/>
            <person name="Luo H."/>
            <person name="Xiang L."/>
            <person name="Li Y."/>
            <person name="Xu Z."/>
            <person name="Ji A."/>
            <person name="Wang L."/>
            <person name="Lu S."/>
            <person name="Hayward A."/>
            <person name="Sun W."/>
            <person name="Li X."/>
            <person name="Schwartz D.C."/>
            <person name="Wang Y."/>
            <person name="Chen S."/>
        </authorList>
    </citation>
    <scope>NUCLEOTIDE SEQUENCE [LARGE SCALE GENOMIC DNA]</scope>
    <source>
        <strain evidence="2 3">ZZ0214-1</strain>
    </source>
</reference>
<gene>
    <name evidence="2" type="ORF">GSI_03505</name>
</gene>